<gene>
    <name evidence="1" type="ORF">B7C51_22635</name>
</gene>
<sequence>MRKWMVTCTAALTLLCSSFAFQAEARSERYVSKPKLTFPVISDIHVQSWDSRSHDKFKAALQDLHRINPKADAMVINGDLTDGKIADYTKLKELLKEVPHPGNMFYTIGNHEFYQAWTNADGKWSPDTFPNGITDRESITRFLQFAKQPKVYYEKKVKGYSFLFLGSEQYRQSNPDNLEDAYLSDEQLSWLDHMLENRSKNKKPVFVFLHQPLPDTVSGTSFCCVNNRAVIQHEALKKILSKYSEVFFFSGHTHWELKLPRTLVRDTFTMINSSSVYQLWTENNAGGETMVDPKESEGLYVEVFEDHVSIKGRDFYRNRWIPEAQFSVPIARK</sequence>
<dbReference type="GO" id="GO:0016787">
    <property type="term" value="F:hydrolase activity"/>
    <property type="evidence" value="ECO:0007669"/>
    <property type="project" value="UniProtKB-KW"/>
</dbReference>
<dbReference type="Proteomes" id="UP000192727">
    <property type="component" value="Chromosome"/>
</dbReference>
<protein>
    <submittedName>
        <fullName evidence="1">Phosphohydrolase</fullName>
    </submittedName>
</protein>
<dbReference type="InterPro" id="IPR004843">
    <property type="entry name" value="Calcineurin-like_PHP"/>
</dbReference>
<dbReference type="PANTHER" id="PTHR43143">
    <property type="entry name" value="METALLOPHOSPHOESTERASE, CALCINEURIN SUPERFAMILY"/>
    <property type="match status" value="1"/>
</dbReference>
<name>A0A1V0UXZ8_9BACL</name>
<keyword evidence="1" id="KW-0378">Hydrolase</keyword>
<evidence type="ECO:0000313" key="1">
    <source>
        <dbReference type="EMBL" id="ARF70046.1"/>
    </source>
</evidence>
<organism evidence="1 2">
    <name type="scientific">Paenibacillus larvae subsp. pulvifaciens</name>
    <dbReference type="NCBI Taxonomy" id="1477"/>
    <lineage>
        <taxon>Bacteria</taxon>
        <taxon>Bacillati</taxon>
        <taxon>Bacillota</taxon>
        <taxon>Bacilli</taxon>
        <taxon>Bacillales</taxon>
        <taxon>Paenibacillaceae</taxon>
        <taxon>Paenibacillus</taxon>
    </lineage>
</organism>
<reference evidence="1 2" key="1">
    <citation type="submission" date="2017-03" db="EMBL/GenBank/DDBJ databases">
        <title>Paenibacillus larvae genome sequencing.</title>
        <authorList>
            <person name="Dingman D.W."/>
        </authorList>
    </citation>
    <scope>NUCLEOTIDE SEQUENCE [LARGE SCALE GENOMIC DNA]</scope>
    <source>
        <strain evidence="1 2">SAG 10367</strain>
    </source>
</reference>
<proteinExistence type="predicted"/>
<dbReference type="Gene3D" id="3.60.21.10">
    <property type="match status" value="1"/>
</dbReference>
<dbReference type="InterPro" id="IPR051918">
    <property type="entry name" value="STPP_CPPED1"/>
</dbReference>
<dbReference type="SUPFAM" id="SSF56300">
    <property type="entry name" value="Metallo-dependent phosphatases"/>
    <property type="match status" value="1"/>
</dbReference>
<evidence type="ECO:0000313" key="2">
    <source>
        <dbReference type="Proteomes" id="UP000192727"/>
    </source>
</evidence>
<dbReference type="PANTHER" id="PTHR43143:SF1">
    <property type="entry name" value="SERINE_THREONINE-PROTEIN PHOSPHATASE CPPED1"/>
    <property type="match status" value="1"/>
</dbReference>
<dbReference type="Pfam" id="PF00149">
    <property type="entry name" value="Metallophos"/>
    <property type="match status" value="1"/>
</dbReference>
<accession>A0A1V0UXZ8</accession>
<dbReference type="RefSeq" id="WP_023484990.1">
    <property type="nucleotide sequence ID" value="NZ_CP020327.1"/>
</dbReference>
<dbReference type="EMBL" id="CP020557">
    <property type="protein sequence ID" value="ARF70046.1"/>
    <property type="molecule type" value="Genomic_DNA"/>
</dbReference>
<dbReference type="AlphaFoldDB" id="A0A1V0UXZ8"/>
<dbReference type="InterPro" id="IPR029052">
    <property type="entry name" value="Metallo-depent_PP-like"/>
</dbReference>
<dbReference type="GeneID" id="64219241"/>